<accession>A0A6C6Z0B4</accession>
<gene>
    <name evidence="1" type="ordered locus">SPAB_01339</name>
</gene>
<dbReference type="Proteomes" id="UP000008556">
    <property type="component" value="Chromosome"/>
</dbReference>
<dbReference type="EMBL" id="CP000886">
    <property type="protein sequence ID" value="ABX66747.1"/>
    <property type="molecule type" value="Genomic_DNA"/>
</dbReference>
<evidence type="ECO:0000313" key="2">
    <source>
        <dbReference type="Proteomes" id="UP000008556"/>
    </source>
</evidence>
<sequence>MTQYEKLFIWRSRMRQKMEYADPELAAGDEPFYYRVR</sequence>
<name>A0A6C6Z0B4_SALPB</name>
<dbReference type="AlphaFoldDB" id="A0A6C6Z0B4"/>
<evidence type="ECO:0000313" key="1">
    <source>
        <dbReference type="EMBL" id="ABX66747.1"/>
    </source>
</evidence>
<reference evidence="1 2" key="1">
    <citation type="submission" date="2007-11" db="EMBL/GenBank/DDBJ databases">
        <authorList>
            <consortium name="The Salmonella enterica serovar Paratyphi B Genome Sequencing Project"/>
            <person name="McClelland M."/>
            <person name="Sanderson E.K."/>
            <person name="Porwollik S."/>
            <person name="Spieth J."/>
            <person name="Clifton W.S."/>
            <person name="Fulton R."/>
            <person name="Cordes M."/>
            <person name="Wollam A."/>
            <person name="Shah N."/>
            <person name="Pepin K."/>
            <person name="Bhonagiri V."/>
            <person name="Nash W."/>
            <person name="Johnson M."/>
            <person name="Thiruvilangam P."/>
            <person name="Wilson R."/>
        </authorList>
    </citation>
    <scope>NUCLEOTIDE SEQUENCE [LARGE SCALE GENOMIC DNA]</scope>
    <source>
        <strain evidence="2">ATCC BAA-1250 / SPB7</strain>
    </source>
</reference>
<proteinExistence type="predicted"/>
<organism evidence="1 2">
    <name type="scientific">Salmonella paratyphi B (strain ATCC BAA-1250 / SPB7)</name>
    <dbReference type="NCBI Taxonomy" id="1016998"/>
    <lineage>
        <taxon>Bacteria</taxon>
        <taxon>Pseudomonadati</taxon>
        <taxon>Pseudomonadota</taxon>
        <taxon>Gammaproteobacteria</taxon>
        <taxon>Enterobacterales</taxon>
        <taxon>Enterobacteriaceae</taxon>
        <taxon>Salmonella</taxon>
    </lineage>
</organism>
<dbReference type="KEGG" id="spq:SPAB_01339"/>
<protein>
    <submittedName>
        <fullName evidence="1">Uncharacterized protein</fullName>
    </submittedName>
</protein>